<dbReference type="Proteomes" id="UP000008953">
    <property type="component" value="Chromosome"/>
</dbReference>
<protein>
    <submittedName>
        <fullName evidence="2">Uncharacterized protein</fullName>
    </submittedName>
</protein>
<reference evidence="2 3" key="1">
    <citation type="submission" date="2010-03" db="EMBL/GenBank/DDBJ databases">
        <title>The genome sequence of Roseburia intestinalis XB6B4.</title>
        <authorList>
            <consortium name="metaHIT consortium -- http://www.metahit.eu/"/>
            <person name="Pajon A."/>
            <person name="Turner K."/>
            <person name="Parkhill J."/>
            <person name="Bernalier A."/>
        </authorList>
    </citation>
    <scope>NUCLEOTIDE SEQUENCE [LARGE SCALE GENOMIC DNA]</scope>
    <source>
        <strain evidence="2 3">XB6B4</strain>
    </source>
</reference>
<evidence type="ECO:0000313" key="2">
    <source>
        <dbReference type="EMBL" id="CBL11491.1"/>
    </source>
</evidence>
<evidence type="ECO:0000313" key="3">
    <source>
        <dbReference type="Proteomes" id="UP000008953"/>
    </source>
</evidence>
<name>D4KVV1_9FIRM</name>
<gene>
    <name evidence="2" type="ORF">RO1_07890</name>
</gene>
<proteinExistence type="predicted"/>
<organism evidence="2 3">
    <name type="scientific">Roseburia intestinalis XB6B4</name>
    <dbReference type="NCBI Taxonomy" id="718255"/>
    <lineage>
        <taxon>Bacteria</taxon>
        <taxon>Bacillati</taxon>
        <taxon>Bacillota</taxon>
        <taxon>Clostridia</taxon>
        <taxon>Lachnospirales</taxon>
        <taxon>Lachnospiraceae</taxon>
        <taxon>Roseburia</taxon>
    </lineage>
</organism>
<feature type="compositionally biased region" description="Polar residues" evidence="1">
    <location>
        <begin position="14"/>
        <end position="24"/>
    </location>
</feature>
<sequence length="24" mass="2603">MSANKRNGNALKQGKTSISKKNIN</sequence>
<reference evidence="2 3" key="2">
    <citation type="submission" date="2010-03" db="EMBL/GenBank/DDBJ databases">
        <authorList>
            <person name="Pajon A."/>
        </authorList>
    </citation>
    <scope>NUCLEOTIDE SEQUENCE [LARGE SCALE GENOMIC DNA]</scope>
    <source>
        <strain evidence="2 3">XB6B4</strain>
    </source>
</reference>
<dbReference type="HOGENOM" id="CLU_3421176_0_0_9"/>
<dbReference type="KEGG" id="rix:RO1_07890"/>
<dbReference type="AlphaFoldDB" id="D4KVV1"/>
<feature type="region of interest" description="Disordered" evidence="1">
    <location>
        <begin position="1"/>
        <end position="24"/>
    </location>
</feature>
<evidence type="ECO:0000256" key="1">
    <source>
        <dbReference type="SAM" id="MobiDB-lite"/>
    </source>
</evidence>
<accession>D4KVV1</accession>
<dbReference type="EMBL" id="FP929050">
    <property type="protein sequence ID" value="CBL11491.1"/>
    <property type="molecule type" value="Genomic_DNA"/>
</dbReference>